<dbReference type="RefSeq" id="WP_106613248.1">
    <property type="nucleotide sequence ID" value="NZ_PYAX01000001.1"/>
</dbReference>
<keyword evidence="2" id="KW-1185">Reference proteome</keyword>
<name>A0A2P8IH78_SACCR</name>
<evidence type="ECO:0000313" key="1">
    <source>
        <dbReference type="EMBL" id="PSL57806.1"/>
    </source>
</evidence>
<reference evidence="1 2" key="1">
    <citation type="submission" date="2018-03" db="EMBL/GenBank/DDBJ databases">
        <title>Genomic Encyclopedia of Type Strains, Phase III (KMG-III): the genomes of soil and plant-associated and newly described type strains.</title>
        <authorList>
            <person name="Whitman W."/>
        </authorList>
    </citation>
    <scope>NUCLEOTIDE SEQUENCE [LARGE SCALE GENOMIC DNA]</scope>
    <source>
        <strain evidence="1 2">CGMCC 4.7097</strain>
    </source>
</reference>
<comment type="caution">
    <text evidence="1">The sequence shown here is derived from an EMBL/GenBank/DDBJ whole genome shotgun (WGS) entry which is preliminary data.</text>
</comment>
<dbReference type="Proteomes" id="UP000241118">
    <property type="component" value="Unassembled WGS sequence"/>
</dbReference>
<dbReference type="OrthoDB" id="4564612at2"/>
<accession>A0A2P8IH78</accession>
<organism evidence="1 2">
    <name type="scientific">Saccharothrix carnea</name>
    <dbReference type="NCBI Taxonomy" id="1280637"/>
    <lineage>
        <taxon>Bacteria</taxon>
        <taxon>Bacillati</taxon>
        <taxon>Actinomycetota</taxon>
        <taxon>Actinomycetes</taxon>
        <taxon>Pseudonocardiales</taxon>
        <taxon>Pseudonocardiaceae</taxon>
        <taxon>Saccharothrix</taxon>
    </lineage>
</organism>
<dbReference type="EMBL" id="PYAX01000001">
    <property type="protein sequence ID" value="PSL57806.1"/>
    <property type="molecule type" value="Genomic_DNA"/>
</dbReference>
<proteinExistence type="predicted"/>
<dbReference type="AlphaFoldDB" id="A0A2P8IH78"/>
<gene>
    <name evidence="1" type="ORF">B0I31_10117</name>
</gene>
<protein>
    <submittedName>
        <fullName evidence="1">Uncharacterized protein</fullName>
    </submittedName>
</protein>
<evidence type="ECO:0000313" key="2">
    <source>
        <dbReference type="Proteomes" id="UP000241118"/>
    </source>
</evidence>
<sequence>MNPFEEHELDQRLTALAGEVGAVLDLDAGLAAILPAAPRPAAVSAARRDRAGTTLRGFADRFAARPPHERVVARTWLPRRELAAARSFTRLRAAVLDHDRDLARARDVALTERIEHRLRGHLSPRDLVALRADLRDRARELGRDLDDVLDRAVLPALDLGFGLDLGQARAAADDLARARALTTTADHALVLAVTTVADHARGRTTTRARERLHVLLADLDLPVPGHDVGPLLRRLNTVRAAAQNVVLARDRDTAELLAVVLDQARDLALDQARERVEGSADTSARALADALATGPHDDVADAVDRITDAVTDVVDADLAHVPLDGIPLEGLRWSERTRWHQAWQDRVRRGSVELRPGLYEVQADTADAGAVT</sequence>